<proteinExistence type="predicted"/>
<dbReference type="InterPro" id="IPR029319">
    <property type="entry name" value="DNA_ligase_OB"/>
</dbReference>
<accession>A0A318SEF8</accession>
<dbReference type="AlphaFoldDB" id="A0A318SEF8"/>
<evidence type="ECO:0000256" key="3">
    <source>
        <dbReference type="ARBA" id="ARBA00022705"/>
    </source>
</evidence>
<dbReference type="PROSITE" id="PS50160">
    <property type="entry name" value="DNA_LIGASE_A3"/>
    <property type="match status" value="1"/>
</dbReference>
<reference evidence="8 9" key="1">
    <citation type="submission" date="2018-06" db="EMBL/GenBank/DDBJ databases">
        <title>Genomic Encyclopedia of Type Strains, Phase III (KMG-III): the genomes of soil and plant-associated and newly described type strains.</title>
        <authorList>
            <person name="Whitman W."/>
        </authorList>
    </citation>
    <scope>NUCLEOTIDE SEQUENCE [LARGE SCALE GENOMIC DNA]</scope>
    <source>
        <strain evidence="8 9">CECT 7646</strain>
    </source>
</reference>
<protein>
    <submittedName>
        <fullName evidence="8">DNA ligase-1</fullName>
    </submittedName>
</protein>
<evidence type="ECO:0000256" key="4">
    <source>
        <dbReference type="ARBA" id="ARBA00022763"/>
    </source>
</evidence>
<dbReference type="PANTHER" id="PTHR47810:SF1">
    <property type="entry name" value="DNA LIGASE B"/>
    <property type="match status" value="1"/>
</dbReference>
<dbReference type="InterPro" id="IPR012340">
    <property type="entry name" value="NA-bd_OB-fold"/>
</dbReference>
<name>A0A318SEF8_9BURK</name>
<dbReference type="CDD" id="cd08041">
    <property type="entry name" value="OBF_kDNA_ligase_like"/>
    <property type="match status" value="1"/>
</dbReference>
<gene>
    <name evidence="8" type="ORF">DFQ15_12827</name>
</gene>
<keyword evidence="9" id="KW-1185">Reference proteome</keyword>
<comment type="catalytic activity">
    <reaction evidence="6">
        <text>ATP + (deoxyribonucleotide)n-3'-hydroxyl + 5'-phospho-(deoxyribonucleotide)m = (deoxyribonucleotide)n+m + AMP + diphosphate.</text>
        <dbReference type="EC" id="6.5.1.1"/>
    </reaction>
</comment>
<evidence type="ECO:0000313" key="8">
    <source>
        <dbReference type="EMBL" id="PYE74236.1"/>
    </source>
</evidence>
<evidence type="ECO:0000256" key="6">
    <source>
        <dbReference type="ARBA" id="ARBA00034003"/>
    </source>
</evidence>
<keyword evidence="5" id="KW-0234">DNA repair</keyword>
<comment type="caution">
    <text evidence="8">The sequence shown here is derived from an EMBL/GenBank/DDBJ whole genome shotgun (WGS) entry which is preliminary data.</text>
</comment>
<keyword evidence="3" id="KW-0235">DNA replication</keyword>
<feature type="domain" description="ATP-dependent DNA ligase family profile" evidence="7">
    <location>
        <begin position="148"/>
        <end position="250"/>
    </location>
</feature>
<dbReference type="InterPro" id="IPR050326">
    <property type="entry name" value="NAD_dep_DNA_ligaseB"/>
</dbReference>
<dbReference type="SUPFAM" id="SSF50249">
    <property type="entry name" value="Nucleic acid-binding proteins"/>
    <property type="match status" value="1"/>
</dbReference>
<organism evidence="8 9">
    <name type="scientific">Xylophilus ampelinus</name>
    <dbReference type="NCBI Taxonomy" id="54067"/>
    <lineage>
        <taxon>Bacteria</taxon>
        <taxon>Pseudomonadati</taxon>
        <taxon>Pseudomonadota</taxon>
        <taxon>Betaproteobacteria</taxon>
        <taxon>Burkholderiales</taxon>
        <taxon>Xylophilus</taxon>
    </lineage>
</organism>
<dbReference type="PROSITE" id="PS51318">
    <property type="entry name" value="TAT"/>
    <property type="match status" value="1"/>
</dbReference>
<dbReference type="NCBIfam" id="NF006592">
    <property type="entry name" value="PRK09125.1"/>
    <property type="match status" value="1"/>
</dbReference>
<dbReference type="InterPro" id="IPR012310">
    <property type="entry name" value="DNA_ligase_ATP-dep_cent"/>
</dbReference>
<evidence type="ECO:0000256" key="5">
    <source>
        <dbReference type="ARBA" id="ARBA00023204"/>
    </source>
</evidence>
<dbReference type="CDD" id="cd07896">
    <property type="entry name" value="Adenylation_kDNA_ligase_like"/>
    <property type="match status" value="1"/>
</dbReference>
<dbReference type="Pfam" id="PF14743">
    <property type="entry name" value="DNA_ligase_OB_2"/>
    <property type="match status" value="1"/>
</dbReference>
<dbReference type="GO" id="GO:0006310">
    <property type="term" value="P:DNA recombination"/>
    <property type="evidence" value="ECO:0007669"/>
    <property type="project" value="InterPro"/>
</dbReference>
<dbReference type="GO" id="GO:0006281">
    <property type="term" value="P:DNA repair"/>
    <property type="evidence" value="ECO:0007669"/>
    <property type="project" value="UniProtKB-KW"/>
</dbReference>
<dbReference type="GO" id="GO:0006260">
    <property type="term" value="P:DNA replication"/>
    <property type="evidence" value="ECO:0007669"/>
    <property type="project" value="UniProtKB-KW"/>
</dbReference>
<evidence type="ECO:0000256" key="1">
    <source>
        <dbReference type="ARBA" id="ARBA00001968"/>
    </source>
</evidence>
<keyword evidence="4" id="KW-0227">DNA damage</keyword>
<dbReference type="Gene3D" id="3.30.470.30">
    <property type="entry name" value="DNA ligase/mRNA capping enzyme"/>
    <property type="match status" value="1"/>
</dbReference>
<dbReference type="GO" id="GO:0003910">
    <property type="term" value="F:DNA ligase (ATP) activity"/>
    <property type="evidence" value="ECO:0007669"/>
    <property type="project" value="UniProtKB-EC"/>
</dbReference>
<dbReference type="PANTHER" id="PTHR47810">
    <property type="entry name" value="DNA LIGASE"/>
    <property type="match status" value="1"/>
</dbReference>
<comment type="cofactor">
    <cofactor evidence="1">
        <name>a divalent metal cation</name>
        <dbReference type="ChEBI" id="CHEBI:60240"/>
    </cofactor>
</comment>
<dbReference type="Proteomes" id="UP000247540">
    <property type="component" value="Unassembled WGS sequence"/>
</dbReference>
<dbReference type="SUPFAM" id="SSF56091">
    <property type="entry name" value="DNA ligase/mRNA capping enzyme, catalytic domain"/>
    <property type="match status" value="1"/>
</dbReference>
<dbReference type="Gene3D" id="2.40.50.140">
    <property type="entry name" value="Nucleic acid-binding proteins"/>
    <property type="match status" value="1"/>
</dbReference>
<evidence type="ECO:0000256" key="2">
    <source>
        <dbReference type="ARBA" id="ARBA00022598"/>
    </source>
</evidence>
<keyword evidence="2 8" id="KW-0436">Ligase</keyword>
<dbReference type="Pfam" id="PF01068">
    <property type="entry name" value="DNA_ligase_A_M"/>
    <property type="match status" value="1"/>
</dbReference>
<dbReference type="EMBL" id="QJTC01000028">
    <property type="protein sequence ID" value="PYE74236.1"/>
    <property type="molecule type" value="Genomic_DNA"/>
</dbReference>
<dbReference type="OrthoDB" id="9782700at2"/>
<dbReference type="Gene3D" id="3.30.1490.70">
    <property type="match status" value="1"/>
</dbReference>
<evidence type="ECO:0000313" key="9">
    <source>
        <dbReference type="Proteomes" id="UP000247540"/>
    </source>
</evidence>
<evidence type="ECO:0000259" key="7">
    <source>
        <dbReference type="PROSITE" id="PS50160"/>
    </source>
</evidence>
<dbReference type="InterPro" id="IPR006311">
    <property type="entry name" value="TAT_signal"/>
</dbReference>
<sequence length="300" mass="33300">MNRSHSRRSTPTCCYILNSKSPSRRRLLVALLTAAAAPALRAGTVPALMLANRYRPGVPLADYWVSEKMDGVRGYWDGRQLWTRGGEKVNPPAWFTKGWPTVPLDGELWAGRGQFQKAVSTVRQQVPDEQAWRVMRFMVFDLPAQAGTFTARLAILNGLMSTVDSPYARAVPQSRVASPEALTKLLRATVQGGGEGLMLHLGASLYKPERNDDLLKLKPYEDADARVVAWLDGQGKYSGQLGALLVEGADGKRFRVGSGFTDEQRRKPPAVGSWISYRYRGLHDSGIPRFATFLRERPDL</sequence>
<dbReference type="GO" id="GO:0005524">
    <property type="term" value="F:ATP binding"/>
    <property type="evidence" value="ECO:0007669"/>
    <property type="project" value="InterPro"/>
</dbReference>